<accession>A0A316EA56</accession>
<dbReference type="InterPro" id="IPR005184">
    <property type="entry name" value="DUF306_Meta_HslJ"/>
</dbReference>
<dbReference type="AlphaFoldDB" id="A0A316EA56"/>
<dbReference type="Gene3D" id="2.40.128.270">
    <property type="match status" value="1"/>
</dbReference>
<dbReference type="OrthoDB" id="880459at2"/>
<sequence>MKVKLLICLSAIFLCFTPTKSPKLKIKSPYRKLFVGAKTVDCTGEGKGKCMMVKNSPEKNWEYFYDQIEGFKHEQGYEYQLLIEIVDVPEGLEDGSFVKYVLKKVISKRAMESNNIATSIIPVTPTPPINKSRATEWVLTDFIYKNNGLEAKDFEATLTMDFAQKKVFGQGPCNRYFGTLRDLDKNRVRFENIGSTKSACNLTEKEKAFFELLPLTRNYVIEGNRMFVYHGSELILAFKRR</sequence>
<evidence type="ECO:0000259" key="2">
    <source>
        <dbReference type="Pfam" id="PF14302"/>
    </source>
</evidence>
<proteinExistence type="predicted"/>
<dbReference type="Pfam" id="PF14302">
    <property type="entry name" value="DUF4377"/>
    <property type="match status" value="1"/>
</dbReference>
<name>A0A316EA56_9BACT</name>
<dbReference type="InterPro" id="IPR025485">
    <property type="entry name" value="DUF4377"/>
</dbReference>
<feature type="domain" description="DUF4377" evidence="2">
    <location>
        <begin position="35"/>
        <end position="108"/>
    </location>
</feature>
<gene>
    <name evidence="3" type="ORF">LV89_02700</name>
</gene>
<evidence type="ECO:0000313" key="3">
    <source>
        <dbReference type="EMBL" id="PWK26219.1"/>
    </source>
</evidence>
<dbReference type="Proteomes" id="UP000245489">
    <property type="component" value="Unassembled WGS sequence"/>
</dbReference>
<protein>
    <submittedName>
        <fullName evidence="3">META domain-containing protein</fullName>
    </submittedName>
</protein>
<dbReference type="EMBL" id="QGGO01000013">
    <property type="protein sequence ID" value="PWK26219.1"/>
    <property type="molecule type" value="Genomic_DNA"/>
</dbReference>
<comment type="caution">
    <text evidence="3">The sequence shown here is derived from an EMBL/GenBank/DDBJ whole genome shotgun (WGS) entry which is preliminary data.</text>
</comment>
<dbReference type="InterPro" id="IPR038670">
    <property type="entry name" value="HslJ-like_sf"/>
</dbReference>
<feature type="domain" description="DUF306" evidence="1">
    <location>
        <begin position="134"/>
        <end position="232"/>
    </location>
</feature>
<evidence type="ECO:0000259" key="1">
    <source>
        <dbReference type="Pfam" id="PF03724"/>
    </source>
</evidence>
<dbReference type="RefSeq" id="WP_109743421.1">
    <property type="nucleotide sequence ID" value="NZ_QGGO01000013.1"/>
</dbReference>
<organism evidence="3 4">
    <name type="scientific">Arcicella aurantiaca</name>
    <dbReference type="NCBI Taxonomy" id="591202"/>
    <lineage>
        <taxon>Bacteria</taxon>
        <taxon>Pseudomonadati</taxon>
        <taxon>Bacteroidota</taxon>
        <taxon>Cytophagia</taxon>
        <taxon>Cytophagales</taxon>
        <taxon>Flectobacillaceae</taxon>
        <taxon>Arcicella</taxon>
    </lineage>
</organism>
<keyword evidence="4" id="KW-1185">Reference proteome</keyword>
<dbReference type="Pfam" id="PF03724">
    <property type="entry name" value="META"/>
    <property type="match status" value="1"/>
</dbReference>
<evidence type="ECO:0000313" key="4">
    <source>
        <dbReference type="Proteomes" id="UP000245489"/>
    </source>
</evidence>
<reference evidence="3 4" key="1">
    <citation type="submission" date="2018-05" db="EMBL/GenBank/DDBJ databases">
        <title>Genomic Encyclopedia of Archaeal and Bacterial Type Strains, Phase II (KMG-II): from individual species to whole genera.</title>
        <authorList>
            <person name="Goeker M."/>
        </authorList>
    </citation>
    <scope>NUCLEOTIDE SEQUENCE [LARGE SCALE GENOMIC DNA]</scope>
    <source>
        <strain evidence="3 4">DSM 22214</strain>
    </source>
</reference>